<dbReference type="RefSeq" id="WP_344710093.1">
    <property type="nucleotide sequence ID" value="NZ_BAAAZD010000002.1"/>
</dbReference>
<dbReference type="EMBL" id="BAAAZD010000002">
    <property type="protein sequence ID" value="GAA4006830.1"/>
    <property type="molecule type" value="Genomic_DNA"/>
</dbReference>
<protein>
    <submittedName>
        <fullName evidence="1">Uncharacterized protein</fullName>
    </submittedName>
</protein>
<gene>
    <name evidence="1" type="ORF">GCM10022211_19710</name>
</gene>
<comment type="caution">
    <text evidence="1">The sequence shown here is derived from an EMBL/GenBank/DDBJ whole genome shotgun (WGS) entry which is preliminary data.</text>
</comment>
<name>A0ABP7S588_9SPHN</name>
<evidence type="ECO:0000313" key="2">
    <source>
        <dbReference type="Proteomes" id="UP001501310"/>
    </source>
</evidence>
<reference evidence="2" key="1">
    <citation type="journal article" date="2019" name="Int. J. Syst. Evol. Microbiol.">
        <title>The Global Catalogue of Microorganisms (GCM) 10K type strain sequencing project: providing services to taxonomists for standard genome sequencing and annotation.</title>
        <authorList>
            <consortium name="The Broad Institute Genomics Platform"/>
            <consortium name="The Broad Institute Genome Sequencing Center for Infectious Disease"/>
            <person name="Wu L."/>
            <person name="Ma J."/>
        </authorList>
    </citation>
    <scope>NUCLEOTIDE SEQUENCE [LARGE SCALE GENOMIC DNA]</scope>
    <source>
        <strain evidence="2">JCM 16603</strain>
    </source>
</reference>
<evidence type="ECO:0000313" key="1">
    <source>
        <dbReference type="EMBL" id="GAA4006830.1"/>
    </source>
</evidence>
<dbReference type="Proteomes" id="UP001501310">
    <property type="component" value="Unassembled WGS sequence"/>
</dbReference>
<proteinExistence type="predicted"/>
<sequence length="107" mass="11605">MPQRFVATENAFDKGIENTTPKQGAKLAGEWAEAVRKADFTGAKGLASELERLEKLLNADEPDIEKLQPLLEKIGQDTAKAADRAEDPKVAEKVRKLADAMGAKQTA</sequence>
<accession>A0ABP7S588</accession>
<keyword evidence="2" id="KW-1185">Reference proteome</keyword>
<organism evidence="1 2">
    <name type="scientific">Sphingomonas humi</name>
    <dbReference type="NCBI Taxonomy" id="335630"/>
    <lineage>
        <taxon>Bacteria</taxon>
        <taxon>Pseudomonadati</taxon>
        <taxon>Pseudomonadota</taxon>
        <taxon>Alphaproteobacteria</taxon>
        <taxon>Sphingomonadales</taxon>
        <taxon>Sphingomonadaceae</taxon>
        <taxon>Sphingomonas</taxon>
    </lineage>
</organism>